<evidence type="ECO:0000259" key="14">
    <source>
        <dbReference type="Pfam" id="PF07715"/>
    </source>
</evidence>
<comment type="similarity">
    <text evidence="2 10 12">Belongs to the TonB-dependent receptor family.</text>
</comment>
<dbReference type="Proteomes" id="UP000002045">
    <property type="component" value="Chromosome"/>
</dbReference>
<evidence type="ECO:0000313" key="15">
    <source>
        <dbReference type="EMBL" id="CBJ82429.1"/>
    </source>
</evidence>
<dbReference type="Gene3D" id="2.170.130.10">
    <property type="entry name" value="TonB-dependent receptor, plug domain"/>
    <property type="match status" value="1"/>
</dbReference>
<dbReference type="GO" id="GO:0015232">
    <property type="term" value="F:heme transmembrane transporter activity"/>
    <property type="evidence" value="ECO:0007669"/>
    <property type="project" value="InterPro"/>
</dbReference>
<keyword evidence="6" id="KW-0732">Signal</keyword>
<keyword evidence="9 10" id="KW-0998">Cell outer membrane</keyword>
<dbReference type="InterPro" id="IPR012910">
    <property type="entry name" value="Plug_dom"/>
</dbReference>
<keyword evidence="15" id="KW-0675">Receptor</keyword>
<dbReference type="InterPro" id="IPR037066">
    <property type="entry name" value="Plug_dom_sf"/>
</dbReference>
<dbReference type="PROSITE" id="PS52016">
    <property type="entry name" value="TONB_DEPENDENT_REC_3"/>
    <property type="match status" value="1"/>
</dbReference>
<evidence type="ECO:0000256" key="1">
    <source>
        <dbReference type="ARBA" id="ARBA00004571"/>
    </source>
</evidence>
<name>D3V450_XENBS</name>
<dbReference type="InterPro" id="IPR010917">
    <property type="entry name" value="TonB_rcpt_CS"/>
</dbReference>
<gene>
    <name evidence="15" type="ordered locus">XBJ1_3311</name>
</gene>
<dbReference type="KEGG" id="xbo:XBJ1_3311"/>
<reference evidence="15" key="1">
    <citation type="journal article" date="2011" name="PLoS ONE">
        <title>The entomopathogenic bacterial endosymbionts xenorhabdus and photorhabdus: convergent lifestyles from divergent genomes.</title>
        <authorList>
            <person name="Chaston J.M."/>
            <person name="Suen G."/>
            <person name="Tucker S.L."/>
            <person name="Andersen A.W."/>
            <person name="Bhasin A."/>
            <person name="Bode E."/>
            <person name="Bode H.B."/>
            <person name="Brachmann A.O."/>
            <person name="Cowles C.E."/>
            <person name="Cowles K.N."/>
            <person name="Darby C."/>
            <person name="de Leon L."/>
            <person name="Drace K."/>
            <person name="Du Z."/>
            <person name="Givaudan A."/>
            <person name="Herbert Tran E.E."/>
            <person name="Jewell K.A."/>
            <person name="Knack J.J."/>
            <person name="Krasomil-Osterfeld K.C."/>
            <person name="Kukor R."/>
            <person name="Lanois A."/>
            <person name="Latreille P."/>
            <person name="Leimgruber N.K."/>
            <person name="Lipke C.M."/>
            <person name="Liu R."/>
            <person name="Lu X."/>
            <person name="Martens E.C."/>
            <person name="Marri P.R."/>
            <person name="Medigue C."/>
            <person name="Menard M.L."/>
            <person name="Miller N.M."/>
            <person name="Morales-Soto N."/>
            <person name="Norton S."/>
            <person name="Ogier J.C."/>
            <person name="Orchard S.S."/>
            <person name="Park D."/>
            <person name="Park Y."/>
            <person name="Qurollo B.A."/>
            <person name="Sugar D.R."/>
            <person name="Richards G.R."/>
            <person name="Rouy Z."/>
            <person name="Slominski B."/>
            <person name="Slominski K."/>
            <person name="Snyder H."/>
            <person name="Tjaden B.C."/>
            <person name="van der Hoeven R."/>
            <person name="Welch R.D."/>
            <person name="Wheeler C."/>
            <person name="Xiang B."/>
            <person name="Barbazuk B."/>
            <person name="Gaudriault S."/>
            <person name="Goodner B."/>
            <person name="Slater S.C."/>
            <person name="Forst S."/>
            <person name="Goldman B.S."/>
            <person name="Goodrich-Blair H."/>
        </authorList>
    </citation>
    <scope>NUCLEOTIDE SEQUENCE [LARGE SCALE GENOMIC DNA]</scope>
    <source>
        <strain evidence="15">SS-2004</strain>
    </source>
</reference>
<feature type="short sequence motif" description="TonB C-terminal box" evidence="11">
    <location>
        <begin position="766"/>
        <end position="783"/>
    </location>
</feature>
<protein>
    <submittedName>
        <fullName evidence="15">TonB-dependent heme receptor A</fullName>
    </submittedName>
</protein>
<evidence type="ECO:0000259" key="13">
    <source>
        <dbReference type="Pfam" id="PF00593"/>
    </source>
</evidence>
<evidence type="ECO:0000256" key="7">
    <source>
        <dbReference type="ARBA" id="ARBA00023077"/>
    </source>
</evidence>
<dbReference type="EMBL" id="FN667741">
    <property type="protein sequence ID" value="CBJ82429.1"/>
    <property type="molecule type" value="Genomic_DNA"/>
</dbReference>
<keyword evidence="5 10" id="KW-0812">Transmembrane</keyword>
<evidence type="ECO:0000256" key="10">
    <source>
        <dbReference type="PROSITE-ProRule" id="PRU01360"/>
    </source>
</evidence>
<dbReference type="PANTHER" id="PTHR30442:SF0">
    <property type="entry name" value="FE(3+) DICITRATE TRANSPORT PROTEIN FECA"/>
    <property type="match status" value="1"/>
</dbReference>
<dbReference type="InterPro" id="IPR010949">
    <property type="entry name" value="TonB_Hb/transfer/lactofer_rcpt"/>
</dbReference>
<dbReference type="GO" id="GO:0009279">
    <property type="term" value="C:cell outer membrane"/>
    <property type="evidence" value="ECO:0007669"/>
    <property type="project" value="UniProtKB-SubCell"/>
</dbReference>
<dbReference type="InterPro" id="IPR036942">
    <property type="entry name" value="Beta-barrel_TonB_sf"/>
</dbReference>
<dbReference type="STRING" id="406818.XBJ1_3311"/>
<organism evidence="15 16">
    <name type="scientific">Xenorhabdus bovienii (strain SS-2004)</name>
    <name type="common">Xenorhabdus nematophila subsp. bovienii</name>
    <dbReference type="NCBI Taxonomy" id="406818"/>
    <lineage>
        <taxon>Bacteria</taxon>
        <taxon>Pseudomonadati</taxon>
        <taxon>Pseudomonadota</taxon>
        <taxon>Gammaproteobacteria</taxon>
        <taxon>Enterobacterales</taxon>
        <taxon>Morganellaceae</taxon>
        <taxon>Xenorhabdus</taxon>
    </lineage>
</organism>
<dbReference type="NCBIfam" id="TIGR01785">
    <property type="entry name" value="TonB-hemin"/>
    <property type="match status" value="1"/>
</dbReference>
<dbReference type="Pfam" id="PF07715">
    <property type="entry name" value="Plug"/>
    <property type="match status" value="1"/>
</dbReference>
<evidence type="ECO:0000256" key="12">
    <source>
        <dbReference type="RuleBase" id="RU003357"/>
    </source>
</evidence>
<keyword evidence="7 12" id="KW-0798">TonB box</keyword>
<dbReference type="HOGENOM" id="CLU_008287_19_3_6"/>
<dbReference type="PROSITE" id="PS01156">
    <property type="entry name" value="TONB_DEPENDENT_REC_2"/>
    <property type="match status" value="1"/>
</dbReference>
<dbReference type="InterPro" id="IPR000531">
    <property type="entry name" value="Beta-barrel_TonB"/>
</dbReference>
<keyword evidence="4 10" id="KW-1134">Transmembrane beta strand</keyword>
<dbReference type="eggNOG" id="COG1629">
    <property type="taxonomic scope" value="Bacteria"/>
</dbReference>
<evidence type="ECO:0000256" key="2">
    <source>
        <dbReference type="ARBA" id="ARBA00009810"/>
    </source>
</evidence>
<dbReference type="InterPro" id="IPR039426">
    <property type="entry name" value="TonB-dep_rcpt-like"/>
</dbReference>
<dbReference type="AlphaFoldDB" id="D3V450"/>
<evidence type="ECO:0000256" key="11">
    <source>
        <dbReference type="PROSITE-ProRule" id="PRU10144"/>
    </source>
</evidence>
<feature type="domain" description="TonB-dependent receptor-like beta-barrel" evidence="13">
    <location>
        <begin position="278"/>
        <end position="755"/>
    </location>
</feature>
<sequence length="783" mass="88651">MQYFIPSCFRKFMANNSQNLGKRPIMAIIRKILRSTFSGTLVLGSALSSQVLAAENPSDQKSEKQNEVVKLPSLSVVGSLHNSTSAGSSSLKKTDIERTQADNVAQLLDQLPGVSMSGSPRPGGQTLNIWGMGESEDIKITLDDAPKGFEKYLQGSIFIEPELIKRIDVDKGPHNLLNGNGGFGGSVKIVTKDAGDLLRPDENFGGLLKYSYHTNDRQNIYSGAIYGRDPDGFADALLYASKRDGGNIKRPDGTHFEYSQNNQTSYLLKTNFYLNDTHTLSFSAMRSESDGWQPWAAKRDKMNVPSEWDIERYGWEGAWQRKLVFRNQIDQNYTAKWNIAPEENPWLNLTLTSAYSVTKQNDRRPEGKDVTLTSASLMGQKSWVKYIDTMVDINNKSVFSTGSIEHEFLLGTRWHKNDRDTLIFDKNTVNNSEFNYGYYQPYYMPAGEQQTYSIYMQDSLKLGSITITPGVRYDHIKNIGEENKAPRYNNKLPEINHDYSGVTYTGWSPHLGILWQTNKNLSLFADISRTWRAPVVDEQYEVQSDRTSLPGSSRNLEVEKMTGIRLGAILDFDNLMLENDSLQIRTTLFRNRGKDEIFKTRGVYCKAQADGASSTSCEKPIANHRNLPGYTIEGLEIETFYDSNKLFGKLSFSTMRGQRDASMRDPWIGQKTWIAEIPPTSAHAMLGFKIPQWQMSMGWKGDFIRKQDRSPVDGDPKASYWSLPTSKGYALHGLFASWRPPYMKGFEARVTVDNLFNRDYYPYLGETISGIGRNFKFSISQQF</sequence>
<evidence type="ECO:0000256" key="4">
    <source>
        <dbReference type="ARBA" id="ARBA00022452"/>
    </source>
</evidence>
<dbReference type="CDD" id="cd01347">
    <property type="entry name" value="ligand_gated_channel"/>
    <property type="match status" value="1"/>
</dbReference>
<comment type="subcellular location">
    <subcellularLocation>
        <location evidence="1 10">Cell outer membrane</location>
        <topology evidence="1 10">Multi-pass membrane protein</topology>
    </subcellularLocation>
</comment>
<evidence type="ECO:0000256" key="9">
    <source>
        <dbReference type="ARBA" id="ARBA00023237"/>
    </source>
</evidence>
<dbReference type="NCBIfam" id="TIGR01786">
    <property type="entry name" value="TonB-hemlactrns"/>
    <property type="match status" value="1"/>
</dbReference>
<dbReference type="PANTHER" id="PTHR30442">
    <property type="entry name" value="IRON III DICITRATE TRANSPORT PROTEIN FECA"/>
    <property type="match status" value="1"/>
</dbReference>
<dbReference type="SUPFAM" id="SSF56935">
    <property type="entry name" value="Porins"/>
    <property type="match status" value="1"/>
</dbReference>
<dbReference type="Gene3D" id="2.40.170.20">
    <property type="entry name" value="TonB-dependent receptor, beta-barrel domain"/>
    <property type="match status" value="1"/>
</dbReference>
<evidence type="ECO:0000313" key="16">
    <source>
        <dbReference type="Proteomes" id="UP000002045"/>
    </source>
</evidence>
<evidence type="ECO:0000256" key="3">
    <source>
        <dbReference type="ARBA" id="ARBA00022448"/>
    </source>
</evidence>
<keyword evidence="8 10" id="KW-0472">Membrane</keyword>
<dbReference type="Pfam" id="PF00593">
    <property type="entry name" value="TonB_dep_Rec_b-barrel"/>
    <property type="match status" value="1"/>
</dbReference>
<dbReference type="InterPro" id="IPR011276">
    <property type="entry name" value="TonB_haem/Hb_rcpt"/>
</dbReference>
<dbReference type="GO" id="GO:0033214">
    <property type="term" value="P:siderophore-iron import into cell"/>
    <property type="evidence" value="ECO:0007669"/>
    <property type="project" value="TreeGrafter"/>
</dbReference>
<evidence type="ECO:0000256" key="8">
    <source>
        <dbReference type="ARBA" id="ARBA00023136"/>
    </source>
</evidence>
<evidence type="ECO:0000256" key="5">
    <source>
        <dbReference type="ARBA" id="ARBA00022692"/>
    </source>
</evidence>
<feature type="domain" description="TonB-dependent receptor plug" evidence="14">
    <location>
        <begin position="83"/>
        <end position="185"/>
    </location>
</feature>
<accession>D3V450</accession>
<proteinExistence type="inferred from homology"/>
<evidence type="ECO:0000256" key="6">
    <source>
        <dbReference type="ARBA" id="ARBA00022729"/>
    </source>
</evidence>
<keyword evidence="3 10" id="KW-0813">Transport</keyword>